<feature type="transmembrane region" description="Helical" evidence="1">
    <location>
        <begin position="60"/>
        <end position="80"/>
    </location>
</feature>
<reference evidence="3 4" key="1">
    <citation type="submission" date="2020-07" db="EMBL/GenBank/DDBJ databases">
        <authorList>
            <person name="Sun Q."/>
        </authorList>
    </citation>
    <scope>NUCLEOTIDE SEQUENCE [LARGE SCALE GENOMIC DNA]</scope>
    <source>
        <strain evidence="3 4">MAH-1</strain>
    </source>
</reference>
<proteinExistence type="predicted"/>
<feature type="transmembrane region" description="Helical" evidence="1">
    <location>
        <begin position="250"/>
        <end position="278"/>
    </location>
</feature>
<organism evidence="3 4">
    <name type="scientific">Flavobacterium agri</name>
    <dbReference type="NCBI Taxonomy" id="2743471"/>
    <lineage>
        <taxon>Bacteria</taxon>
        <taxon>Pseudomonadati</taxon>
        <taxon>Bacteroidota</taxon>
        <taxon>Flavobacteriia</taxon>
        <taxon>Flavobacteriales</taxon>
        <taxon>Flavobacteriaceae</taxon>
        <taxon>Flavobacterium</taxon>
    </lineage>
</organism>
<evidence type="ECO:0000313" key="3">
    <source>
        <dbReference type="EMBL" id="NYA69359.1"/>
    </source>
</evidence>
<sequence length="571" mass="65277">MLLIALTFLYIVFTTINFGACVNSLFKTRNPDFAITSLLGIFSIALLTSVWAIFDRVNWEFHMVLFLGNTALFFVFKNAVIANYRLLRIRFTKLSKPLKWLLLVNSILILAKSAAAPYILDNESYYIQTVKWLNEYGFVEGLANLHLFLGQMSGWHVAQSAFSFSFIHSGFNDLSGYCLLLTNLYAVFRLQDYFQSPSKIALVMGLLPIANVFFLQFSGAPSADIPIFVLTFLAIDIFICHFENPERGTLSLLVILVLFALYIKITAIALVILPLFWLVLDFKILFSKRIFFLSFGVLALFVTRNAIVSGMPLFPLPYAFGFHPDYAIPQPIVDFFFVESRPYLYGLTKTEFDAMPVWEIFIRWMRMPKLHGFFNTVNAVLLVVTPFFIRKFAPIKSVWIVYLTMVAQFALLFWLSPQYRFFMNFILFFGLFCLACLVNKQAAVKGILVFSTVLAAVPVFVPLGLDSVTNNKYADKTMAFSARELVFPHPNSKSDTGFEKLKIGNLDYYSPVNNDFFWKTGDGPLPCVNKDQIEFFDENFHARPQLRSDSLQDGFLSEFSHATIRDTLHPR</sequence>
<dbReference type="RefSeq" id="WP_176004182.1">
    <property type="nucleotide sequence ID" value="NZ_JABWMI010000001.1"/>
</dbReference>
<dbReference type="InterPro" id="IPR058065">
    <property type="entry name" value="LIC_10190-like"/>
</dbReference>
<evidence type="ECO:0000256" key="1">
    <source>
        <dbReference type="SAM" id="Phobius"/>
    </source>
</evidence>
<dbReference type="NCBIfam" id="NF047510">
    <property type="entry name" value="LIC_10190_fam"/>
    <property type="match status" value="1"/>
</dbReference>
<keyword evidence="1" id="KW-1133">Transmembrane helix</keyword>
<protein>
    <recommendedName>
        <fullName evidence="2">DUF8201 domain-containing protein</fullName>
    </recommendedName>
</protein>
<feature type="transmembrane region" description="Helical" evidence="1">
    <location>
        <begin position="290"/>
        <end position="314"/>
    </location>
</feature>
<keyword evidence="1" id="KW-0472">Membrane</keyword>
<evidence type="ECO:0000313" key="4">
    <source>
        <dbReference type="Proteomes" id="UP000535020"/>
    </source>
</evidence>
<dbReference type="InterPro" id="IPR058514">
    <property type="entry name" value="DUF8201"/>
</dbReference>
<accession>A0A7Y8XYN0</accession>
<name>A0A7Y8XYN0_9FLAO</name>
<feature type="transmembrane region" description="Helical" evidence="1">
    <location>
        <begin position="33"/>
        <end position="54"/>
    </location>
</feature>
<feature type="transmembrane region" description="Helical" evidence="1">
    <location>
        <begin position="200"/>
        <end position="218"/>
    </location>
</feature>
<feature type="transmembrane region" description="Helical" evidence="1">
    <location>
        <begin position="446"/>
        <end position="465"/>
    </location>
</feature>
<comment type="caution">
    <text evidence="3">The sequence shown here is derived from an EMBL/GenBank/DDBJ whole genome shotgun (WGS) entry which is preliminary data.</text>
</comment>
<feature type="domain" description="DUF8201" evidence="2">
    <location>
        <begin position="1"/>
        <end position="427"/>
    </location>
</feature>
<dbReference type="AlphaFoldDB" id="A0A7Y8XYN0"/>
<feature type="transmembrane region" description="Helical" evidence="1">
    <location>
        <begin position="6"/>
        <end position="26"/>
    </location>
</feature>
<feature type="transmembrane region" description="Helical" evidence="1">
    <location>
        <begin position="100"/>
        <end position="120"/>
    </location>
</feature>
<feature type="transmembrane region" description="Helical" evidence="1">
    <location>
        <begin position="421"/>
        <end position="439"/>
    </location>
</feature>
<keyword evidence="4" id="KW-1185">Reference proteome</keyword>
<gene>
    <name evidence="3" type="ORF">HZF10_00390</name>
</gene>
<keyword evidence="1" id="KW-0812">Transmembrane</keyword>
<dbReference type="Pfam" id="PF26626">
    <property type="entry name" value="DUF8201"/>
    <property type="match status" value="1"/>
</dbReference>
<feature type="transmembrane region" description="Helical" evidence="1">
    <location>
        <begin position="370"/>
        <end position="389"/>
    </location>
</feature>
<dbReference type="EMBL" id="JACBJI010000001">
    <property type="protein sequence ID" value="NYA69359.1"/>
    <property type="molecule type" value="Genomic_DNA"/>
</dbReference>
<feature type="transmembrane region" description="Helical" evidence="1">
    <location>
        <begin position="225"/>
        <end position="244"/>
    </location>
</feature>
<feature type="transmembrane region" description="Helical" evidence="1">
    <location>
        <begin position="170"/>
        <end position="188"/>
    </location>
</feature>
<feature type="transmembrane region" description="Helical" evidence="1">
    <location>
        <begin position="398"/>
        <end position="415"/>
    </location>
</feature>
<evidence type="ECO:0000259" key="2">
    <source>
        <dbReference type="Pfam" id="PF26626"/>
    </source>
</evidence>
<dbReference type="Proteomes" id="UP000535020">
    <property type="component" value="Unassembled WGS sequence"/>
</dbReference>